<dbReference type="EMBL" id="CP111023">
    <property type="protein sequence ID" value="WAR21249.1"/>
    <property type="molecule type" value="Genomic_DNA"/>
</dbReference>
<sequence length="795" mass="89712">TYIDSLRSARNNYVVVLDEFSQFLSRANTTESTQECELINTNARAQERDVTQLVDHMATYIGTSRVSSTRTSATEKRARAEAARIRLEYARKEAAMQKQAAAMQNQAAILDADLGVLREEKEAMAADIEAKYIEEAEKGIPPLDLPFQNPDEKSREYVDNLEFGASAKIKVEPVFTIKRSEAENGHCWLTLAARSYDFVWKQTIYLVMSGENASSVPQVPPRCYAEDIDGLPDVLVDKISLLPDLLKESRARNTYSNYTRVTISAHHWHVDKALGIQQFIHDTIGAKFVIDEIQNLAVFKCQSDVKPNLDSAIDQFKKSIRWKTVKFTEHTSVLLWFGSEPNAKLKHYFNFIKRFKGPFYADICLQESKPTCVVYSRDGNILSKAVDAISSSLVYSRCSEAIIHPRRTIVVEAQQEGLLQLLNTEKNFVSFVCTNDVLNSIQNNLCTEKIEIPSTVANYFNCYAEECIHGLARKTNVEIEFPILQKTLKIRGVLNEINQFKSQLDTLFVEKHTTVQLTKEEKVLIAEYLRQVAGEHRCIADLSNCDIQEDESTCCYLVSWSHVRNTGRLSVVEGNVQNMDVDFVIIPADRNKQPLSQTAGLHEVDIQVTKRSLLESEADALVITVGSDLDLARGNLCTQILNAAGQIIQEDLRTKQKERHSNISMCCITGIPSIQKTVNSIQMAVVNKQDFGVPPANAKVVAVHFNSEEKGREVMGNLGDQMLTKGIEKFIKTVFGSNWKTTALEIGFFEMRCVGPSKDKVNEAFMAMERTLTIDLVMENDFEVEMMYELLKHEE</sequence>
<evidence type="ECO:0000313" key="2">
    <source>
        <dbReference type="Proteomes" id="UP001164746"/>
    </source>
</evidence>
<gene>
    <name evidence="1" type="ORF">MAR_015223</name>
</gene>
<accession>A0ABY7FJB5</accession>
<dbReference type="InterPro" id="IPR043472">
    <property type="entry name" value="Macro_dom-like"/>
</dbReference>
<dbReference type="SUPFAM" id="SSF52949">
    <property type="entry name" value="Macro domain-like"/>
    <property type="match status" value="1"/>
</dbReference>
<name>A0ABY7FJB5_MYAAR</name>
<feature type="non-terminal residue" evidence="1">
    <location>
        <position position="1"/>
    </location>
</feature>
<dbReference type="Proteomes" id="UP001164746">
    <property type="component" value="Chromosome 12"/>
</dbReference>
<keyword evidence="2" id="KW-1185">Reference proteome</keyword>
<protein>
    <submittedName>
        <fullName evidence="1">Uncharacterized protein</fullName>
    </submittedName>
</protein>
<reference evidence="1" key="1">
    <citation type="submission" date="2022-11" db="EMBL/GenBank/DDBJ databases">
        <title>Centuries of genome instability and evolution in soft-shell clam transmissible cancer (bioRxiv).</title>
        <authorList>
            <person name="Hart S.F.M."/>
            <person name="Yonemitsu M.A."/>
            <person name="Giersch R.M."/>
            <person name="Beal B.F."/>
            <person name="Arriagada G."/>
            <person name="Davis B.W."/>
            <person name="Ostrander E.A."/>
            <person name="Goff S.P."/>
            <person name="Metzger M.J."/>
        </authorList>
    </citation>
    <scope>NUCLEOTIDE SEQUENCE</scope>
    <source>
        <strain evidence="1">MELC-2E11</strain>
        <tissue evidence="1">Siphon/mantle</tissue>
    </source>
</reference>
<organism evidence="1 2">
    <name type="scientific">Mya arenaria</name>
    <name type="common">Soft-shell clam</name>
    <dbReference type="NCBI Taxonomy" id="6604"/>
    <lineage>
        <taxon>Eukaryota</taxon>
        <taxon>Metazoa</taxon>
        <taxon>Spiralia</taxon>
        <taxon>Lophotrochozoa</taxon>
        <taxon>Mollusca</taxon>
        <taxon>Bivalvia</taxon>
        <taxon>Autobranchia</taxon>
        <taxon>Heteroconchia</taxon>
        <taxon>Euheterodonta</taxon>
        <taxon>Imparidentia</taxon>
        <taxon>Neoheterodontei</taxon>
        <taxon>Myida</taxon>
        <taxon>Myoidea</taxon>
        <taxon>Myidae</taxon>
        <taxon>Mya</taxon>
    </lineage>
</organism>
<proteinExistence type="predicted"/>
<dbReference type="Gene3D" id="3.40.220.10">
    <property type="entry name" value="Leucine Aminopeptidase, subunit E, domain 1"/>
    <property type="match status" value="1"/>
</dbReference>
<feature type="non-terminal residue" evidence="1">
    <location>
        <position position="795"/>
    </location>
</feature>
<evidence type="ECO:0000313" key="1">
    <source>
        <dbReference type="EMBL" id="WAR21249.1"/>
    </source>
</evidence>